<feature type="domain" description="NAD-dependent epimerase/dehydratase" evidence="1">
    <location>
        <begin position="4"/>
        <end position="40"/>
    </location>
</feature>
<name>A0ABW9G191_9GAMM</name>
<dbReference type="Proteomes" id="UP001629953">
    <property type="component" value="Unassembled WGS sequence"/>
</dbReference>
<dbReference type="EMBL" id="JBEQCT010000001">
    <property type="protein sequence ID" value="MFM2483536.1"/>
    <property type="molecule type" value="Genomic_DNA"/>
</dbReference>
<dbReference type="InterPro" id="IPR036291">
    <property type="entry name" value="NAD(P)-bd_dom_sf"/>
</dbReference>
<evidence type="ECO:0000259" key="1">
    <source>
        <dbReference type="Pfam" id="PF01370"/>
    </source>
</evidence>
<gene>
    <name evidence="2" type="ORF">ABUE30_00320</name>
</gene>
<comment type="caution">
    <text evidence="2">The sequence shown here is derived from an EMBL/GenBank/DDBJ whole genome shotgun (WGS) entry which is preliminary data.</text>
</comment>
<evidence type="ECO:0000313" key="3">
    <source>
        <dbReference type="Proteomes" id="UP001629953"/>
    </source>
</evidence>
<protein>
    <submittedName>
        <fullName evidence="2">NAD-dependent epimerase/dehydratase family protein</fullName>
    </submittedName>
</protein>
<dbReference type="RefSeq" id="WP_408621647.1">
    <property type="nucleotide sequence ID" value="NZ_JBEQCT010000001.1"/>
</dbReference>
<evidence type="ECO:0000313" key="2">
    <source>
        <dbReference type="EMBL" id="MFM2483536.1"/>
    </source>
</evidence>
<dbReference type="SUPFAM" id="SSF51735">
    <property type="entry name" value="NAD(P)-binding Rossmann-fold domains"/>
    <property type="match status" value="1"/>
</dbReference>
<organism evidence="2 3">
    <name type="scientific">Celerinatantimonas yamalensis</name>
    <dbReference type="NCBI Taxonomy" id="559956"/>
    <lineage>
        <taxon>Bacteria</taxon>
        <taxon>Pseudomonadati</taxon>
        <taxon>Pseudomonadota</taxon>
        <taxon>Gammaproteobacteria</taxon>
        <taxon>Celerinatantimonadaceae</taxon>
        <taxon>Celerinatantimonas</taxon>
    </lineage>
</organism>
<dbReference type="Pfam" id="PF01370">
    <property type="entry name" value="Epimerase"/>
    <property type="match status" value="1"/>
</dbReference>
<dbReference type="InterPro" id="IPR001509">
    <property type="entry name" value="Epimerase_deHydtase"/>
</dbReference>
<dbReference type="Gene3D" id="3.40.50.720">
    <property type="entry name" value="NAD(P)-binding Rossmann-like Domain"/>
    <property type="match status" value="1"/>
</dbReference>
<accession>A0ABW9G191</accession>
<sequence length="64" mass="7096">MKRIFVTRATGFIGQAIVKNRLDNHYDIVGLARNESSAAMLENLGASTHRVIARYRFPAFTATG</sequence>
<keyword evidence="3" id="KW-1185">Reference proteome</keyword>
<proteinExistence type="predicted"/>
<reference evidence="2 3" key="1">
    <citation type="journal article" date="2013" name="Int. J. Syst. Evol. Microbiol.">
        <title>Celerinatantimonas yamalensis sp. nov., a cold-adapted diazotrophic bacterium from a cold permafrost brine.</title>
        <authorList>
            <person name="Shcherbakova V."/>
            <person name="Chuvilskaya N."/>
            <person name="Rivkina E."/>
            <person name="Demidov N."/>
            <person name="Uchaeva V."/>
            <person name="Suetin S."/>
            <person name="Suzina N."/>
            <person name="Gilichinsky D."/>
        </authorList>
    </citation>
    <scope>NUCLEOTIDE SEQUENCE [LARGE SCALE GENOMIC DNA]</scope>
    <source>
        <strain evidence="2 3">C7</strain>
    </source>
</reference>